<dbReference type="EMBL" id="BKZW01000002">
    <property type="protein sequence ID" value="GER90074.1"/>
    <property type="molecule type" value="Genomic_DNA"/>
</dbReference>
<proteinExistence type="predicted"/>
<dbReference type="Proteomes" id="UP000326912">
    <property type="component" value="Unassembled WGS sequence"/>
</dbReference>
<keyword evidence="2" id="KW-1185">Reference proteome</keyword>
<accession>A0A5J4KKX5</accession>
<comment type="caution">
    <text evidence="1">The sequence shown here is derived from an EMBL/GenBank/DDBJ whole genome shotgun (WGS) entry which is preliminary data.</text>
</comment>
<evidence type="ECO:0000313" key="2">
    <source>
        <dbReference type="Proteomes" id="UP000326912"/>
    </source>
</evidence>
<sequence length="212" mass="23955">MGYELTALIGRENLASVPLEYSNACVIPLRHNLQMIPLTIAFWNELGDRHDAGSPRRYEHIGAISISTCIVELAQQLSKQDYVAYVEAGFLGGIGSQQAIVWQEGKVILATTMYDFGAINQALRCFGVQANNPDILDEFMMVGLGRWRYTEHWPESRVAPQSRELLQLLMALAQAEKALRELNPGSSSYQLAEAHKKCIEQQLRDIRHRERK</sequence>
<dbReference type="RefSeq" id="WP_151757859.1">
    <property type="nucleotide sequence ID" value="NZ_BKZW01000002.1"/>
</dbReference>
<dbReference type="AlphaFoldDB" id="A0A5J4KKX5"/>
<gene>
    <name evidence="1" type="ORF">KDW_42360</name>
</gene>
<organism evidence="1 2">
    <name type="scientific">Dictyobacter vulcani</name>
    <dbReference type="NCBI Taxonomy" id="2607529"/>
    <lineage>
        <taxon>Bacteria</taxon>
        <taxon>Bacillati</taxon>
        <taxon>Chloroflexota</taxon>
        <taxon>Ktedonobacteria</taxon>
        <taxon>Ktedonobacterales</taxon>
        <taxon>Dictyobacteraceae</taxon>
        <taxon>Dictyobacter</taxon>
    </lineage>
</organism>
<evidence type="ECO:0000313" key="1">
    <source>
        <dbReference type="EMBL" id="GER90074.1"/>
    </source>
</evidence>
<reference evidence="1 2" key="1">
    <citation type="submission" date="2019-10" db="EMBL/GenBank/DDBJ databases">
        <title>Dictyobacter vulcani sp. nov., within the class Ktedonobacteria, isolated from soil of volcanic Mt. Zao.</title>
        <authorList>
            <person name="Zheng Y."/>
            <person name="Wang C.M."/>
            <person name="Sakai Y."/>
            <person name="Abe K."/>
            <person name="Yokota A."/>
            <person name="Yabe S."/>
        </authorList>
    </citation>
    <scope>NUCLEOTIDE SEQUENCE [LARGE SCALE GENOMIC DNA]</scope>
    <source>
        <strain evidence="1 2">W12</strain>
    </source>
</reference>
<name>A0A5J4KKX5_9CHLR</name>
<protein>
    <submittedName>
        <fullName evidence="1">Uncharacterized protein</fullName>
    </submittedName>
</protein>